<feature type="region of interest" description="Disordered" evidence="1">
    <location>
        <begin position="1"/>
        <end position="32"/>
    </location>
</feature>
<reference evidence="2" key="1">
    <citation type="submission" date="2020-06" db="EMBL/GenBank/DDBJ databases">
        <authorList>
            <consortium name="Plant Systems Biology data submission"/>
        </authorList>
    </citation>
    <scope>NUCLEOTIDE SEQUENCE</scope>
    <source>
        <strain evidence="2">D6</strain>
    </source>
</reference>
<name>A0A9N8EBK9_9STRA</name>
<comment type="caution">
    <text evidence="2">The sequence shown here is derived from an EMBL/GenBank/DDBJ whole genome shotgun (WGS) entry which is preliminary data.</text>
</comment>
<dbReference type="EMBL" id="CAICTM010000884">
    <property type="protein sequence ID" value="CAB9517848.1"/>
    <property type="molecule type" value="Genomic_DNA"/>
</dbReference>
<accession>A0A9N8EBK9</accession>
<evidence type="ECO:0000256" key="1">
    <source>
        <dbReference type="SAM" id="MobiDB-lite"/>
    </source>
</evidence>
<sequence>MGEDIKKLQRKMGDGSNHGNANNTLGRRLGPTDDLWTEEKAVTLASVAAATAASASALASIAAALILQANGQAERDPEELANLLSQAALAASATTSSASTMAALISQENKGAPDDLTEMTDTEDDGSKSYSLDALVAN</sequence>
<feature type="region of interest" description="Disordered" evidence="1">
    <location>
        <begin position="107"/>
        <end position="138"/>
    </location>
</feature>
<evidence type="ECO:0000313" key="3">
    <source>
        <dbReference type="Proteomes" id="UP001153069"/>
    </source>
</evidence>
<feature type="compositionally biased region" description="Basic and acidic residues" evidence="1">
    <location>
        <begin position="1"/>
        <end position="13"/>
    </location>
</feature>
<keyword evidence="3" id="KW-1185">Reference proteome</keyword>
<gene>
    <name evidence="2" type="ORF">SEMRO_886_G216170.1</name>
</gene>
<protein>
    <submittedName>
        <fullName evidence="2">Uncharacterized protein</fullName>
    </submittedName>
</protein>
<evidence type="ECO:0000313" key="2">
    <source>
        <dbReference type="EMBL" id="CAB9517848.1"/>
    </source>
</evidence>
<organism evidence="2 3">
    <name type="scientific">Seminavis robusta</name>
    <dbReference type="NCBI Taxonomy" id="568900"/>
    <lineage>
        <taxon>Eukaryota</taxon>
        <taxon>Sar</taxon>
        <taxon>Stramenopiles</taxon>
        <taxon>Ochrophyta</taxon>
        <taxon>Bacillariophyta</taxon>
        <taxon>Bacillariophyceae</taxon>
        <taxon>Bacillariophycidae</taxon>
        <taxon>Naviculales</taxon>
        <taxon>Naviculaceae</taxon>
        <taxon>Seminavis</taxon>
    </lineage>
</organism>
<proteinExistence type="predicted"/>
<feature type="compositionally biased region" description="Acidic residues" evidence="1">
    <location>
        <begin position="115"/>
        <end position="124"/>
    </location>
</feature>
<dbReference type="AlphaFoldDB" id="A0A9N8EBK9"/>
<dbReference type="Proteomes" id="UP001153069">
    <property type="component" value="Unassembled WGS sequence"/>
</dbReference>